<dbReference type="AlphaFoldDB" id="A0A3D9XT51"/>
<comment type="caution">
    <text evidence="2">The sequence shown here is derived from an EMBL/GenBank/DDBJ whole genome shotgun (WGS) entry which is preliminary data.</text>
</comment>
<feature type="region of interest" description="Disordered" evidence="1">
    <location>
        <begin position="860"/>
        <end position="890"/>
    </location>
</feature>
<gene>
    <name evidence="2" type="ORF">BDD41_2091</name>
</gene>
<feature type="compositionally biased region" description="Low complexity" evidence="1">
    <location>
        <begin position="880"/>
        <end position="890"/>
    </location>
</feature>
<proteinExistence type="predicted"/>
<dbReference type="Proteomes" id="UP000256941">
    <property type="component" value="Unassembled WGS sequence"/>
</dbReference>
<evidence type="ECO:0000313" key="2">
    <source>
        <dbReference type="EMBL" id="REF73526.1"/>
    </source>
</evidence>
<dbReference type="EMBL" id="QTUJ01000001">
    <property type="protein sequence ID" value="REF73526.1"/>
    <property type="molecule type" value="Genomic_DNA"/>
</dbReference>
<dbReference type="RefSeq" id="WP_244295080.1">
    <property type="nucleotide sequence ID" value="NZ_CP038196.1"/>
</dbReference>
<reference evidence="2 3" key="1">
    <citation type="submission" date="2018-08" db="EMBL/GenBank/DDBJ databases">
        <title>Genomic Encyclopedia of Archaeal and Bacterial Type Strains, Phase II (KMG-II): from individual species to whole genera.</title>
        <authorList>
            <person name="Goeker M."/>
        </authorList>
    </citation>
    <scope>NUCLEOTIDE SEQUENCE [LARGE SCALE GENOMIC DNA]</scope>
    <source>
        <strain evidence="2 3">DSM 17099</strain>
    </source>
</reference>
<sequence>MPWGILAPDTVISQRRQQNLGLAAAVRHFNDRAVPGLGGMWFPMPLLWSVLAVSIAEELARPALPVGNAVEALMMRAAKDGPADRRVRGARKMHGLSDWSFQNLTRRGTYVVQPIRMAMVQPLVALGFVRGSRYGAFRIHDAGRQMLALPVIKECHALLAGWARGDRPHGLADLSKRLSPVAPVPEEVRKLIRARLLDGDDSGATRRRNLVALGTGPSTAQLGSPDPLPGIDPAHWIDLRAGAAFIDLRDAALKVLARIEQVLLQRRDASRPARLSPQEAERETGTQLEELRRIAGAFGARIDAAAEPVSRAFLAQILTLSPERLLQVLAERDGTVVIRRGDHLALGPAAGDPVADDDADAGSQPVNDAAFAPQLFRLYNLHCLATAAGAGQSRMPRCHGAGDRLMHTTLYTLFMPPEGCFGDFGLFCGFTATPQVLGQIRRSFTGEMARPVLAAFIHPTVNAVSDIPGLAWMWMRKDGYNLLHAKVALLGFRRQGGDGYVIRLAVSTGNWTQDPLTDSIDLFWSVDVDSTAADPQDVADLHAAWAMFDWLRARADCSLVERDYDGERPDDRLRSALASLPPTRRTPRFIDSRAQALNAQVVERLGSASKADRLILGSGYFEAEGEDGGVPERLRMALLQRKLLRQDARLDLFLNPQSCQGLAPRAQVLENAGWTMRRAMSDLHGPDARLHAKFALLARGDRQASGRIYLGSGNLSRAGFETAANAGGNLEAGVVVDLPEGLDWHGRKGIRRLLPIQFDDTVAPSALQAGEDFTRPEEPDSPPPVSWLIWHQGMLSAPGDLAVAVLGPDGADLATPCPWPAPAPAIITLAQGGWRLQVIAEGVLVIPPPPEMTVEDVLAGLGSFPEPPDRDRPEDGPEGGEAMADAADAPGAPPATYAIRRMMGLLVRLGETQAGIDPRDWQRWCRELRQNLCAIAAQEQAMLGFFRSAGANPLPVLADPRLCPDGADLALLDAALAAVAAAWNLDDCPSLWIEEAA</sequence>
<evidence type="ECO:0000256" key="1">
    <source>
        <dbReference type="SAM" id="MobiDB-lite"/>
    </source>
</evidence>
<dbReference type="CDD" id="cd00138">
    <property type="entry name" value="PLDc_SF"/>
    <property type="match status" value="1"/>
</dbReference>
<name>A0A3D9XT51_PARVE</name>
<accession>A0A3D9XT51</accession>
<evidence type="ECO:0000313" key="3">
    <source>
        <dbReference type="Proteomes" id="UP000256941"/>
    </source>
</evidence>
<protein>
    <submittedName>
        <fullName evidence="2">Uncharacterized protein</fullName>
    </submittedName>
</protein>
<organism evidence="2 3">
    <name type="scientific">Paracoccus versutus</name>
    <name type="common">Thiobacillus versutus</name>
    <dbReference type="NCBI Taxonomy" id="34007"/>
    <lineage>
        <taxon>Bacteria</taxon>
        <taxon>Pseudomonadati</taxon>
        <taxon>Pseudomonadota</taxon>
        <taxon>Alphaproteobacteria</taxon>
        <taxon>Rhodobacterales</taxon>
        <taxon>Paracoccaceae</taxon>
        <taxon>Paracoccus</taxon>
    </lineage>
</organism>